<accession>A0AAV5SG80</accession>
<dbReference type="Proteomes" id="UP001432027">
    <property type="component" value="Unassembled WGS sequence"/>
</dbReference>
<gene>
    <name evidence="2" type="ORF">PENTCL1PPCAC_4227</name>
</gene>
<evidence type="ECO:0000313" key="2">
    <source>
        <dbReference type="EMBL" id="GMS82053.1"/>
    </source>
</evidence>
<feature type="region of interest" description="Disordered" evidence="1">
    <location>
        <begin position="1"/>
        <end position="143"/>
    </location>
</feature>
<dbReference type="EMBL" id="BTSX01000001">
    <property type="protein sequence ID" value="GMS82053.1"/>
    <property type="molecule type" value="Genomic_DNA"/>
</dbReference>
<proteinExistence type="predicted"/>
<feature type="non-terminal residue" evidence="2">
    <location>
        <position position="143"/>
    </location>
</feature>
<protein>
    <submittedName>
        <fullName evidence="2">Uncharacterized protein</fullName>
    </submittedName>
</protein>
<feature type="compositionally biased region" description="Basic residues" evidence="1">
    <location>
        <begin position="62"/>
        <end position="76"/>
    </location>
</feature>
<feature type="compositionally biased region" description="Basic and acidic residues" evidence="1">
    <location>
        <begin position="115"/>
        <end position="126"/>
    </location>
</feature>
<keyword evidence="3" id="KW-1185">Reference proteome</keyword>
<reference evidence="2" key="1">
    <citation type="submission" date="2023-10" db="EMBL/GenBank/DDBJ databases">
        <title>Genome assembly of Pristionchus species.</title>
        <authorList>
            <person name="Yoshida K."/>
            <person name="Sommer R.J."/>
        </authorList>
    </citation>
    <scope>NUCLEOTIDE SEQUENCE</scope>
    <source>
        <strain evidence="2">RS0144</strain>
    </source>
</reference>
<evidence type="ECO:0000256" key="1">
    <source>
        <dbReference type="SAM" id="MobiDB-lite"/>
    </source>
</evidence>
<comment type="caution">
    <text evidence="2">The sequence shown here is derived from an EMBL/GenBank/DDBJ whole genome shotgun (WGS) entry which is preliminary data.</text>
</comment>
<organism evidence="2 3">
    <name type="scientific">Pristionchus entomophagus</name>
    <dbReference type="NCBI Taxonomy" id="358040"/>
    <lineage>
        <taxon>Eukaryota</taxon>
        <taxon>Metazoa</taxon>
        <taxon>Ecdysozoa</taxon>
        <taxon>Nematoda</taxon>
        <taxon>Chromadorea</taxon>
        <taxon>Rhabditida</taxon>
        <taxon>Rhabditina</taxon>
        <taxon>Diplogasteromorpha</taxon>
        <taxon>Diplogasteroidea</taxon>
        <taxon>Neodiplogasteridae</taxon>
        <taxon>Pristionchus</taxon>
    </lineage>
</organism>
<feature type="compositionally biased region" description="Basic residues" evidence="1">
    <location>
        <begin position="1"/>
        <end position="10"/>
    </location>
</feature>
<name>A0AAV5SG80_9BILA</name>
<evidence type="ECO:0000313" key="3">
    <source>
        <dbReference type="Proteomes" id="UP001432027"/>
    </source>
</evidence>
<sequence length="143" mass="16253">MRIVSSRHRCTPPAPPSRPICRPSTLSPPANTCPSRDSRSCAPRARTSRTTSRSIRAWQQRRTQRLFRQRRRRRRDWRCARSDAQGQPAEDHQSPGRGEQDARVDPEEAAAATLPEEKGSDSRGTETRALLLPRRPPISRRPG</sequence>
<feature type="compositionally biased region" description="Low complexity" evidence="1">
    <location>
        <begin position="40"/>
        <end position="61"/>
    </location>
</feature>
<feature type="compositionally biased region" description="Polar residues" evidence="1">
    <location>
        <begin position="25"/>
        <end position="35"/>
    </location>
</feature>
<feature type="compositionally biased region" description="Basic and acidic residues" evidence="1">
    <location>
        <begin position="89"/>
        <end position="106"/>
    </location>
</feature>
<dbReference type="AlphaFoldDB" id="A0AAV5SG80"/>